<keyword evidence="1" id="KW-0472">Membrane</keyword>
<feature type="chain" id="PRO_5041904772" evidence="2">
    <location>
        <begin position="31"/>
        <end position="326"/>
    </location>
</feature>
<dbReference type="Proteomes" id="UP001190700">
    <property type="component" value="Unassembled WGS sequence"/>
</dbReference>
<comment type="caution">
    <text evidence="3">The sequence shown here is derived from an EMBL/GenBank/DDBJ whole genome shotgun (WGS) entry which is preliminary data.</text>
</comment>
<evidence type="ECO:0000313" key="4">
    <source>
        <dbReference type="Proteomes" id="UP001190700"/>
    </source>
</evidence>
<evidence type="ECO:0000256" key="1">
    <source>
        <dbReference type="SAM" id="Phobius"/>
    </source>
</evidence>
<feature type="signal peptide" evidence="2">
    <location>
        <begin position="1"/>
        <end position="30"/>
    </location>
</feature>
<keyword evidence="2" id="KW-0732">Signal</keyword>
<proteinExistence type="predicted"/>
<gene>
    <name evidence="3" type="ORF">CYMTET_25015</name>
</gene>
<sequence length="326" mass="35113">MDIPTHRRAVFGSALLLLSLATISAELAVANDVPSDYIKTREKLRSVRDRADTDLGLAKGTKSYDQRSGHLRKEAIANLSALALAQLNISDERLARIMAAQEQGAKEAATQQSLGDKLGMVVNAGNRTLNKLRTVGSQVSSRMSTHLATGITKLVGSPLNCSQDTVSGFSQQLLTLNSSQLTALNDTLNQISNESLFLQEDTTGCKEEIAELPVLIKWLVGLDDTESQVQPPKTVKMARNVAVVLVVVFIIVLLGFCIGRHVHQTPLSPQLPVAVGPHGRALPNQRMALPNGASVNVFNPQARNEVTRASLGSNTLMRSRIKSALE</sequence>
<accession>A0AAE0KZB8</accession>
<dbReference type="EMBL" id="LGRX02013169">
    <property type="protein sequence ID" value="KAK3266358.1"/>
    <property type="molecule type" value="Genomic_DNA"/>
</dbReference>
<keyword evidence="1" id="KW-1133">Transmembrane helix</keyword>
<organism evidence="3 4">
    <name type="scientific">Cymbomonas tetramitiformis</name>
    <dbReference type="NCBI Taxonomy" id="36881"/>
    <lineage>
        <taxon>Eukaryota</taxon>
        <taxon>Viridiplantae</taxon>
        <taxon>Chlorophyta</taxon>
        <taxon>Pyramimonadophyceae</taxon>
        <taxon>Pyramimonadales</taxon>
        <taxon>Pyramimonadaceae</taxon>
        <taxon>Cymbomonas</taxon>
    </lineage>
</organism>
<feature type="transmembrane region" description="Helical" evidence="1">
    <location>
        <begin position="237"/>
        <end position="258"/>
    </location>
</feature>
<keyword evidence="1" id="KW-0812">Transmembrane</keyword>
<dbReference type="AlphaFoldDB" id="A0AAE0KZB8"/>
<protein>
    <submittedName>
        <fullName evidence="3">Uncharacterized protein</fullName>
    </submittedName>
</protein>
<name>A0AAE0KZB8_9CHLO</name>
<evidence type="ECO:0000313" key="3">
    <source>
        <dbReference type="EMBL" id="KAK3266358.1"/>
    </source>
</evidence>
<keyword evidence="4" id="KW-1185">Reference proteome</keyword>
<reference evidence="3 4" key="1">
    <citation type="journal article" date="2015" name="Genome Biol. Evol.">
        <title>Comparative Genomics of a Bacterivorous Green Alga Reveals Evolutionary Causalities and Consequences of Phago-Mixotrophic Mode of Nutrition.</title>
        <authorList>
            <person name="Burns J.A."/>
            <person name="Paasch A."/>
            <person name="Narechania A."/>
            <person name="Kim E."/>
        </authorList>
    </citation>
    <scope>NUCLEOTIDE SEQUENCE [LARGE SCALE GENOMIC DNA]</scope>
    <source>
        <strain evidence="3 4">PLY_AMNH</strain>
    </source>
</reference>
<evidence type="ECO:0000256" key="2">
    <source>
        <dbReference type="SAM" id="SignalP"/>
    </source>
</evidence>